<dbReference type="GO" id="GO:0005524">
    <property type="term" value="F:ATP binding"/>
    <property type="evidence" value="ECO:0007669"/>
    <property type="project" value="UniProtKB-KW"/>
</dbReference>
<evidence type="ECO:0000259" key="8">
    <source>
        <dbReference type="PROSITE" id="PS51987"/>
    </source>
</evidence>
<dbReference type="OrthoDB" id="3364440at2759"/>
<dbReference type="PANTHER" id="PTHR43785">
    <property type="entry name" value="GAMMA-GLUTAMYLPUTRESCINE SYNTHETASE"/>
    <property type="match status" value="1"/>
</dbReference>
<keyword evidence="10" id="KW-1185">Reference proteome</keyword>
<dbReference type="GO" id="GO:0004356">
    <property type="term" value="F:glutamine synthetase activity"/>
    <property type="evidence" value="ECO:0007669"/>
    <property type="project" value="InterPro"/>
</dbReference>
<dbReference type="PROSITE" id="PS51987">
    <property type="entry name" value="GS_CATALYTIC"/>
    <property type="match status" value="1"/>
</dbReference>
<proteinExistence type="inferred from homology"/>
<keyword evidence="3" id="KW-0547">Nucleotide-binding</keyword>
<name>A0A9P5Y7C1_9AGAR</name>
<organism evidence="9 10">
    <name type="scientific">Collybia nuda</name>
    <dbReference type="NCBI Taxonomy" id="64659"/>
    <lineage>
        <taxon>Eukaryota</taxon>
        <taxon>Fungi</taxon>
        <taxon>Dikarya</taxon>
        <taxon>Basidiomycota</taxon>
        <taxon>Agaricomycotina</taxon>
        <taxon>Agaricomycetes</taxon>
        <taxon>Agaricomycetidae</taxon>
        <taxon>Agaricales</taxon>
        <taxon>Tricholomatineae</taxon>
        <taxon>Clitocybaceae</taxon>
        <taxon>Collybia</taxon>
    </lineage>
</organism>
<dbReference type="GO" id="GO:0006542">
    <property type="term" value="P:glutamine biosynthetic process"/>
    <property type="evidence" value="ECO:0007669"/>
    <property type="project" value="InterPro"/>
</dbReference>
<evidence type="ECO:0000256" key="6">
    <source>
        <dbReference type="RuleBase" id="RU000384"/>
    </source>
</evidence>
<dbReference type="SUPFAM" id="SSF55931">
    <property type="entry name" value="Glutamine synthetase/guanido kinase"/>
    <property type="match status" value="1"/>
</dbReference>
<dbReference type="InterPro" id="IPR036651">
    <property type="entry name" value="Gln_synt_N_sf"/>
</dbReference>
<evidence type="ECO:0000256" key="3">
    <source>
        <dbReference type="ARBA" id="ARBA00022741"/>
    </source>
</evidence>
<comment type="similarity">
    <text evidence="5 6">Belongs to the glutamine synthetase family.</text>
</comment>
<gene>
    <name evidence="9" type="ORF">BDZ94DRAFT_1322508</name>
</gene>
<protein>
    <recommendedName>
        <fullName evidence="1">Glutamine synthetase</fullName>
    </recommendedName>
</protein>
<evidence type="ECO:0000313" key="9">
    <source>
        <dbReference type="EMBL" id="KAF9462500.1"/>
    </source>
</evidence>
<evidence type="ECO:0000313" key="10">
    <source>
        <dbReference type="Proteomes" id="UP000807353"/>
    </source>
</evidence>
<keyword evidence="2" id="KW-0436">Ligase</keyword>
<keyword evidence="9" id="KW-0418">Kinase</keyword>
<sequence length="484" mass="53192">MPQDNSYAIPYSPSSLYSPRTSTGKLTSVQKLLNHGIRYIRVQLVDPTNNVRYRVIPISQFERMFEGPRPSITIFKGVLGMAFLGLAPGFIPDGEYLYVPDLSTLKYLPYKNAHASVLGWFQEKIPYRGADEQLTTKVESCPRTLLQSVVERAKETSGVEFLVGFETEFILLNSTDPITAIHHNHAYSNSLALPTGSVAEIVLEEIADMLQLSGVELLMYHPEASYGQYEIVTGPLPPLKAVDALVHTRETIYNIASKHGLRATLAPRVFKNSCGSATHAHISVHSTKPSLSCPSPNEPNLTEAQASFLSGLLAELPAVSALTLPLPASYSRVVDGVWSGGTYVCWGSENREVPIRLCNPTEPASRNFEFKMLDGTANPYYALAAILGAGSAGVKEERPLQMKDCSGLSAAERGEEGRKALGITQRMPLNWEEARKSLRESDVVKAALGEEVVDAYLRVNQFMAKSLDAPYDEHAKMKLLVENY</sequence>
<dbReference type="PANTHER" id="PTHR43785:SF2">
    <property type="entry name" value="TYPE-1 GLUTAMINE SYNTHETASE 1"/>
    <property type="match status" value="1"/>
</dbReference>
<dbReference type="AlphaFoldDB" id="A0A9P5Y7C1"/>
<feature type="domain" description="GS beta-grasp" evidence="7">
    <location>
        <begin position="35"/>
        <end position="129"/>
    </location>
</feature>
<evidence type="ECO:0000256" key="5">
    <source>
        <dbReference type="PROSITE-ProRule" id="PRU01330"/>
    </source>
</evidence>
<evidence type="ECO:0000256" key="4">
    <source>
        <dbReference type="ARBA" id="ARBA00022840"/>
    </source>
</evidence>
<dbReference type="SUPFAM" id="SSF54368">
    <property type="entry name" value="Glutamine synthetase, N-terminal domain"/>
    <property type="match status" value="1"/>
</dbReference>
<feature type="domain" description="GS catalytic" evidence="8">
    <location>
        <begin position="142"/>
        <end position="484"/>
    </location>
</feature>
<reference evidence="9" key="1">
    <citation type="submission" date="2020-11" db="EMBL/GenBank/DDBJ databases">
        <authorList>
            <consortium name="DOE Joint Genome Institute"/>
            <person name="Ahrendt S."/>
            <person name="Riley R."/>
            <person name="Andreopoulos W."/>
            <person name="Labutti K."/>
            <person name="Pangilinan J."/>
            <person name="Ruiz-Duenas F.J."/>
            <person name="Barrasa J.M."/>
            <person name="Sanchez-Garcia M."/>
            <person name="Camarero S."/>
            <person name="Miyauchi S."/>
            <person name="Serrano A."/>
            <person name="Linde D."/>
            <person name="Babiker R."/>
            <person name="Drula E."/>
            <person name="Ayuso-Fernandez I."/>
            <person name="Pacheco R."/>
            <person name="Padilla G."/>
            <person name="Ferreira P."/>
            <person name="Barriuso J."/>
            <person name="Kellner H."/>
            <person name="Castanera R."/>
            <person name="Alfaro M."/>
            <person name="Ramirez L."/>
            <person name="Pisabarro A.G."/>
            <person name="Kuo A."/>
            <person name="Tritt A."/>
            <person name="Lipzen A."/>
            <person name="He G."/>
            <person name="Yan M."/>
            <person name="Ng V."/>
            <person name="Cullen D."/>
            <person name="Martin F."/>
            <person name="Rosso M.-N."/>
            <person name="Henrissat B."/>
            <person name="Hibbett D."/>
            <person name="Martinez A.T."/>
            <person name="Grigoriev I.V."/>
        </authorList>
    </citation>
    <scope>NUCLEOTIDE SEQUENCE</scope>
    <source>
        <strain evidence="9">CBS 247.69</strain>
    </source>
</reference>
<dbReference type="InterPro" id="IPR008146">
    <property type="entry name" value="Gln_synth_cat_dom"/>
</dbReference>
<dbReference type="Gene3D" id="3.30.590.10">
    <property type="entry name" value="Glutamine synthetase/guanido kinase, catalytic domain"/>
    <property type="match status" value="1"/>
</dbReference>
<dbReference type="InterPro" id="IPR014746">
    <property type="entry name" value="Gln_synth/guanido_kin_cat_dom"/>
</dbReference>
<comment type="caution">
    <text evidence="9">The sequence shown here is derived from an EMBL/GenBank/DDBJ whole genome shotgun (WGS) entry which is preliminary data.</text>
</comment>
<dbReference type="Gene3D" id="3.10.20.70">
    <property type="entry name" value="Glutamine synthetase, N-terminal domain"/>
    <property type="match status" value="1"/>
</dbReference>
<dbReference type="Pfam" id="PF00120">
    <property type="entry name" value="Gln-synt_C"/>
    <property type="match status" value="1"/>
</dbReference>
<dbReference type="PROSITE" id="PS51986">
    <property type="entry name" value="GS_BETA_GRASP"/>
    <property type="match status" value="1"/>
</dbReference>
<evidence type="ECO:0000256" key="2">
    <source>
        <dbReference type="ARBA" id="ARBA00022598"/>
    </source>
</evidence>
<dbReference type="Proteomes" id="UP000807353">
    <property type="component" value="Unassembled WGS sequence"/>
</dbReference>
<keyword evidence="4" id="KW-0067">ATP-binding</keyword>
<dbReference type="InterPro" id="IPR008147">
    <property type="entry name" value="Gln_synt_N"/>
</dbReference>
<dbReference type="GO" id="GO:0016301">
    <property type="term" value="F:kinase activity"/>
    <property type="evidence" value="ECO:0007669"/>
    <property type="project" value="UniProtKB-KW"/>
</dbReference>
<evidence type="ECO:0000259" key="7">
    <source>
        <dbReference type="PROSITE" id="PS51986"/>
    </source>
</evidence>
<accession>A0A9P5Y7C1</accession>
<evidence type="ECO:0000256" key="1">
    <source>
        <dbReference type="ARBA" id="ARBA00021364"/>
    </source>
</evidence>
<keyword evidence="9" id="KW-0808">Transferase</keyword>
<dbReference type="SMART" id="SM01230">
    <property type="entry name" value="Gln-synt_C"/>
    <property type="match status" value="1"/>
</dbReference>
<dbReference type="EMBL" id="MU150271">
    <property type="protein sequence ID" value="KAF9462500.1"/>
    <property type="molecule type" value="Genomic_DNA"/>
</dbReference>